<evidence type="ECO:0000313" key="7">
    <source>
        <dbReference type="Proteomes" id="UP001291912"/>
    </source>
</evidence>
<dbReference type="InterPro" id="IPR036271">
    <property type="entry name" value="Tet_transcr_reg_TetR-rel_C_sf"/>
</dbReference>
<dbReference type="SUPFAM" id="SSF48498">
    <property type="entry name" value="Tetracyclin repressor-like, C-terminal domain"/>
    <property type="match status" value="1"/>
</dbReference>
<sequence>MGRPATFDRDTAVRAAREVFWRQGFEGVAIPDLEHATGLGRSSLYHAFGSKRGLFDAAVQSYLDEIVRPRLRPLLHDPVPSGALADYLAGLAQVFARADTPAAANGCLLINTAGSPLAHDADVAEVITAYRAELRHAIDRGIRARRPHDDHAERERTSATVTGLVVGAYALARISPEEAVRLISTARSLVV</sequence>
<organism evidence="6 7">
    <name type="scientific">Microbacterium aquimaris</name>
    <dbReference type="NCBI Taxonomy" id="459816"/>
    <lineage>
        <taxon>Bacteria</taxon>
        <taxon>Bacillati</taxon>
        <taxon>Actinomycetota</taxon>
        <taxon>Actinomycetes</taxon>
        <taxon>Micrococcales</taxon>
        <taxon>Microbacteriaceae</taxon>
        <taxon>Microbacterium</taxon>
    </lineage>
</organism>
<keyword evidence="7" id="KW-1185">Reference proteome</keyword>
<evidence type="ECO:0000256" key="2">
    <source>
        <dbReference type="ARBA" id="ARBA00023125"/>
    </source>
</evidence>
<evidence type="ECO:0000313" key="6">
    <source>
        <dbReference type="EMBL" id="MDZ8161167.1"/>
    </source>
</evidence>
<dbReference type="EMBL" id="JAWJYN010000001">
    <property type="protein sequence ID" value="MDZ8161167.1"/>
    <property type="molecule type" value="Genomic_DNA"/>
</dbReference>
<evidence type="ECO:0000256" key="4">
    <source>
        <dbReference type="PROSITE-ProRule" id="PRU00335"/>
    </source>
</evidence>
<name>A0ABU5N4Z4_9MICO</name>
<evidence type="ECO:0000256" key="3">
    <source>
        <dbReference type="ARBA" id="ARBA00023163"/>
    </source>
</evidence>
<keyword evidence="1" id="KW-0805">Transcription regulation</keyword>
<comment type="caution">
    <text evidence="6">The sequence shown here is derived from an EMBL/GenBank/DDBJ whole genome shotgun (WGS) entry which is preliminary data.</text>
</comment>
<dbReference type="InterPro" id="IPR009057">
    <property type="entry name" value="Homeodomain-like_sf"/>
</dbReference>
<dbReference type="PROSITE" id="PS50977">
    <property type="entry name" value="HTH_TETR_2"/>
    <property type="match status" value="1"/>
</dbReference>
<evidence type="ECO:0000259" key="5">
    <source>
        <dbReference type="PROSITE" id="PS50977"/>
    </source>
</evidence>
<proteinExistence type="predicted"/>
<feature type="DNA-binding region" description="H-T-H motif" evidence="4">
    <location>
        <begin position="29"/>
        <end position="48"/>
    </location>
</feature>
<protein>
    <submittedName>
        <fullName evidence="6">TetR/AcrR family transcriptional regulator</fullName>
    </submittedName>
</protein>
<dbReference type="Proteomes" id="UP001291912">
    <property type="component" value="Unassembled WGS sequence"/>
</dbReference>
<keyword evidence="2 4" id="KW-0238">DNA-binding</keyword>
<evidence type="ECO:0000256" key="1">
    <source>
        <dbReference type="ARBA" id="ARBA00023015"/>
    </source>
</evidence>
<reference evidence="6 7" key="1">
    <citation type="submission" date="2023-10" db="EMBL/GenBank/DDBJ databases">
        <title>Microbacterium xanthum sp. nov., isolated from seaweed.</title>
        <authorList>
            <person name="Lee S.D."/>
        </authorList>
    </citation>
    <scope>NUCLEOTIDE SEQUENCE [LARGE SCALE GENOMIC DNA]</scope>
    <source>
        <strain evidence="6 7">KCTC 19124</strain>
    </source>
</reference>
<dbReference type="Gene3D" id="1.10.10.60">
    <property type="entry name" value="Homeodomain-like"/>
    <property type="match status" value="1"/>
</dbReference>
<dbReference type="RefSeq" id="WP_194423810.1">
    <property type="nucleotide sequence ID" value="NZ_BAAAPT010000001.1"/>
</dbReference>
<accession>A0ABU5N4Z4</accession>
<dbReference type="InterPro" id="IPR001647">
    <property type="entry name" value="HTH_TetR"/>
</dbReference>
<dbReference type="Pfam" id="PF00440">
    <property type="entry name" value="TetR_N"/>
    <property type="match status" value="1"/>
</dbReference>
<dbReference type="PANTHER" id="PTHR47506:SF1">
    <property type="entry name" value="HTH-TYPE TRANSCRIPTIONAL REGULATOR YJDC"/>
    <property type="match status" value="1"/>
</dbReference>
<keyword evidence="3" id="KW-0804">Transcription</keyword>
<dbReference type="PANTHER" id="PTHR47506">
    <property type="entry name" value="TRANSCRIPTIONAL REGULATORY PROTEIN"/>
    <property type="match status" value="1"/>
</dbReference>
<gene>
    <name evidence="6" type="ORF">R2Q92_04910</name>
</gene>
<dbReference type="Gene3D" id="1.10.357.10">
    <property type="entry name" value="Tetracycline Repressor, domain 2"/>
    <property type="match status" value="1"/>
</dbReference>
<feature type="domain" description="HTH tetR-type" evidence="5">
    <location>
        <begin position="6"/>
        <end position="66"/>
    </location>
</feature>
<dbReference type="SUPFAM" id="SSF46689">
    <property type="entry name" value="Homeodomain-like"/>
    <property type="match status" value="1"/>
</dbReference>